<organism evidence="1 2">
    <name type="scientific">Neokomagataea anthophila</name>
    <dbReference type="NCBI Taxonomy" id="2826925"/>
    <lineage>
        <taxon>Bacteria</taxon>
        <taxon>Pseudomonadati</taxon>
        <taxon>Pseudomonadota</taxon>
        <taxon>Alphaproteobacteria</taxon>
        <taxon>Acetobacterales</taxon>
        <taxon>Acetobacteraceae</taxon>
        <taxon>Neokomagataea</taxon>
    </lineage>
</organism>
<feature type="non-terminal residue" evidence="1">
    <location>
        <position position="76"/>
    </location>
</feature>
<proteinExistence type="predicted"/>
<protein>
    <submittedName>
        <fullName evidence="1">DNA repair exonuclease</fullName>
    </submittedName>
</protein>
<feature type="non-terminal residue" evidence="1">
    <location>
        <position position="1"/>
    </location>
</feature>
<keyword evidence="1" id="KW-0378">Hydrolase</keyword>
<dbReference type="InterPro" id="IPR029052">
    <property type="entry name" value="Metallo-depent_PP-like"/>
</dbReference>
<accession>A0ABS5EAA6</accession>
<sequence>WQLGKPFGRIDEQRRAALTQARFHQIDRIGEHAKSHDVRHRLVAGDVFDTAGPHERTIAQAVTRMERYPCCWWLLR</sequence>
<evidence type="ECO:0000313" key="2">
    <source>
        <dbReference type="Proteomes" id="UP000677812"/>
    </source>
</evidence>
<keyword evidence="1" id="KW-0269">Exonuclease</keyword>
<reference evidence="1 2" key="1">
    <citation type="submission" date="2021-04" db="EMBL/GenBank/DDBJ databases">
        <title>The complete genome sequence of Neokomagataea sp. TBRC 2177.</title>
        <authorList>
            <person name="Charoenyingcharoen P."/>
            <person name="Yukphan P."/>
        </authorList>
    </citation>
    <scope>NUCLEOTIDE SEQUENCE [LARGE SCALE GENOMIC DNA]</scope>
    <source>
        <strain evidence="1 2">TBRC 2177</strain>
    </source>
</reference>
<dbReference type="Gene3D" id="3.60.21.10">
    <property type="match status" value="1"/>
</dbReference>
<evidence type="ECO:0000313" key="1">
    <source>
        <dbReference type="EMBL" id="MBR0560835.1"/>
    </source>
</evidence>
<dbReference type="Proteomes" id="UP000677812">
    <property type="component" value="Unassembled WGS sequence"/>
</dbReference>
<dbReference type="EMBL" id="JAGRQH010000169">
    <property type="protein sequence ID" value="MBR0560835.1"/>
    <property type="molecule type" value="Genomic_DNA"/>
</dbReference>
<comment type="caution">
    <text evidence="1">The sequence shown here is derived from an EMBL/GenBank/DDBJ whole genome shotgun (WGS) entry which is preliminary data.</text>
</comment>
<dbReference type="SUPFAM" id="SSF56300">
    <property type="entry name" value="Metallo-dependent phosphatases"/>
    <property type="match status" value="1"/>
</dbReference>
<gene>
    <name evidence="1" type="ORF">KB213_12390</name>
</gene>
<keyword evidence="2" id="KW-1185">Reference proteome</keyword>
<dbReference type="GO" id="GO:0004527">
    <property type="term" value="F:exonuclease activity"/>
    <property type="evidence" value="ECO:0007669"/>
    <property type="project" value="UniProtKB-KW"/>
</dbReference>
<keyword evidence="1" id="KW-0540">Nuclease</keyword>
<name>A0ABS5EAA6_9PROT</name>